<dbReference type="Pfam" id="PF00746">
    <property type="entry name" value="Gram_pos_anchor"/>
    <property type="match status" value="1"/>
</dbReference>
<keyword evidence="2" id="KW-0964">Secreted</keyword>
<evidence type="ECO:0000256" key="4">
    <source>
        <dbReference type="ARBA" id="ARBA00023088"/>
    </source>
</evidence>
<evidence type="ECO:0000259" key="7">
    <source>
        <dbReference type="Pfam" id="PF00746"/>
    </source>
</evidence>
<dbReference type="InterPro" id="IPR013783">
    <property type="entry name" value="Ig-like_fold"/>
</dbReference>
<keyword evidence="3" id="KW-0732">Signal</keyword>
<organism evidence="8 9">
    <name type="scientific">Corynebacterium pseudotuberculosis 258</name>
    <dbReference type="NCBI Taxonomy" id="1168865"/>
    <lineage>
        <taxon>Bacteria</taxon>
        <taxon>Bacillati</taxon>
        <taxon>Actinomycetota</taxon>
        <taxon>Actinomycetes</taxon>
        <taxon>Mycobacteriales</taxon>
        <taxon>Corynebacteriaceae</taxon>
        <taxon>Corynebacterium</taxon>
    </lineage>
</organism>
<feature type="domain" description="Gram-positive cocci surface proteins LPxTG" evidence="7">
    <location>
        <begin position="226"/>
        <end position="267"/>
    </location>
</feature>
<keyword evidence="6" id="KW-0472">Membrane</keyword>
<protein>
    <submittedName>
        <fullName evidence="8">LPXTG cell wall anchor domain-containing protein</fullName>
    </submittedName>
</protein>
<evidence type="ECO:0000256" key="3">
    <source>
        <dbReference type="ARBA" id="ARBA00022729"/>
    </source>
</evidence>
<keyword evidence="1" id="KW-0134">Cell wall</keyword>
<evidence type="ECO:0000256" key="2">
    <source>
        <dbReference type="ARBA" id="ARBA00022525"/>
    </source>
</evidence>
<dbReference type="Gene3D" id="2.60.40.10">
    <property type="entry name" value="Immunoglobulins"/>
    <property type="match status" value="1"/>
</dbReference>
<reference evidence="8 9" key="1">
    <citation type="journal article" date="2013" name="J. Biotechnol.">
        <title>Genome sequence of Corynebacterium pseudotuberculosis biovar equi strain 258 and prediction of antigenic targets to improve biotechnological vaccine production.</title>
        <authorList>
            <person name="Soares S.C."/>
            <person name="Trost E."/>
            <person name="Ramos R.T."/>
            <person name="Carneiro A.R."/>
            <person name="Santos A.R."/>
            <person name="Pinto A.C."/>
            <person name="Barbosa E."/>
            <person name="Aburjaile F."/>
            <person name="Ali A."/>
            <person name="Diniz C.A."/>
            <person name="Hassan S.S."/>
            <person name="Fiaux K."/>
            <person name="Guimaraes L.C."/>
            <person name="Bakhtiar S.M."/>
            <person name="Pereira U."/>
            <person name="Almeida S.S."/>
            <person name="Abreu V.A."/>
            <person name="Rocha F.S."/>
            <person name="Dorella F.A."/>
            <person name="Miyoshi A."/>
            <person name="Silva A."/>
            <person name="Azevedo V."/>
            <person name="Tauch A."/>
        </authorList>
    </citation>
    <scope>NUCLEOTIDE SEQUENCE [LARGE SCALE GENOMIC DNA]</scope>
    <source>
        <strain evidence="8 9">258</strain>
    </source>
</reference>
<dbReference type="Proteomes" id="UP000006465">
    <property type="component" value="Chromosome"/>
</dbReference>
<dbReference type="EMBL" id="CP003540">
    <property type="protein sequence ID" value="AFK17503.2"/>
    <property type="molecule type" value="Genomic_DNA"/>
</dbReference>
<evidence type="ECO:0000313" key="9">
    <source>
        <dbReference type="Proteomes" id="UP000006465"/>
    </source>
</evidence>
<keyword evidence="6" id="KW-1133">Transmembrane helix</keyword>
<keyword evidence="4" id="KW-0572">Peptidoglycan-anchor</keyword>
<dbReference type="KEGG" id="coe:CP258_09675"/>
<evidence type="ECO:0000313" key="8">
    <source>
        <dbReference type="EMBL" id="AFK17503.2"/>
    </source>
</evidence>
<feature type="compositionally biased region" description="Pro residues" evidence="5">
    <location>
        <begin position="193"/>
        <end position="202"/>
    </location>
</feature>
<dbReference type="RefSeq" id="WP_014523635.1">
    <property type="nucleotide sequence ID" value="NC_017945.3"/>
</dbReference>
<gene>
    <name evidence="8" type="ORF">CP258_09675</name>
</gene>
<dbReference type="InterPro" id="IPR019931">
    <property type="entry name" value="LPXTG_anchor"/>
</dbReference>
<feature type="region of interest" description="Disordered" evidence="5">
    <location>
        <begin position="193"/>
        <end position="231"/>
    </location>
</feature>
<name>A0AAU8PPZ0_CORPS</name>
<proteinExistence type="predicted"/>
<evidence type="ECO:0000256" key="6">
    <source>
        <dbReference type="SAM" id="Phobius"/>
    </source>
</evidence>
<dbReference type="GO" id="GO:0005975">
    <property type="term" value="P:carbohydrate metabolic process"/>
    <property type="evidence" value="ECO:0007669"/>
    <property type="project" value="UniProtKB-ARBA"/>
</dbReference>
<sequence>MQKQRIIYNGVRRNLMLATSIAFTAGLVYGGGMLEPSTNSLILPSASAAVTGFPGAVSPLEGIDLERKASVTIKIPDSSSGTNAGLPGYEVTVILLKTDPINTSEGYTKASKLTVEQAKKLEELRRYSGVTDAKGEANFPELTPGAYLITAKSPKSGDPEPQEEVLIVPIVGENGEWDYSFTAVMKFKNDPKPGPTLPPWVPPVTQTTPPPTKDEQPPASDNPASKQNKKREALPLTGASVVGLIVISLSLIAGGFFLLVSRKNGENSTY</sequence>
<evidence type="ECO:0000256" key="5">
    <source>
        <dbReference type="SAM" id="MobiDB-lite"/>
    </source>
</evidence>
<accession>A0AAU8PPZ0</accession>
<evidence type="ECO:0000256" key="1">
    <source>
        <dbReference type="ARBA" id="ARBA00022512"/>
    </source>
</evidence>
<dbReference type="AlphaFoldDB" id="A0AAU8PPZ0"/>
<feature type="transmembrane region" description="Helical" evidence="6">
    <location>
        <begin position="236"/>
        <end position="260"/>
    </location>
</feature>
<dbReference type="NCBIfam" id="TIGR01167">
    <property type="entry name" value="LPXTG_anchor"/>
    <property type="match status" value="1"/>
</dbReference>
<keyword evidence="6" id="KW-0812">Transmembrane</keyword>